<name>A0A652ZVW3_9SPIR</name>
<evidence type="ECO:0000313" key="1">
    <source>
        <dbReference type="EMBL" id="VBB39916.1"/>
    </source>
</evidence>
<sequence length="128" mass="14032">MDNITMEKLISAIVAETVKSIVPAFMASVNTGKPEAVSQNIVEYMPSKVLSNRKAGRLIKSAGSDIEAFTIVKKHVLARKAGKLQKGPFLTCYRHISDTTTLEEVARSSTTALQTLHKEAQKVLNYRA</sequence>
<dbReference type="AlphaFoldDB" id="A0A652ZVW3"/>
<protein>
    <submittedName>
        <fullName evidence="1">Uncharacterized protein</fullName>
    </submittedName>
</protein>
<reference evidence="1" key="1">
    <citation type="submission" date="2018-07" db="EMBL/GenBank/DDBJ databases">
        <authorList>
            <consortium name="Genoscope - CEA"/>
            <person name="William W."/>
        </authorList>
    </citation>
    <scope>NUCLEOTIDE SEQUENCE</scope>
    <source>
        <strain evidence="1">IK1</strain>
    </source>
</reference>
<organism evidence="1">
    <name type="scientific">uncultured Spirochaetota bacterium</name>
    <dbReference type="NCBI Taxonomy" id="460511"/>
    <lineage>
        <taxon>Bacteria</taxon>
        <taxon>Pseudomonadati</taxon>
        <taxon>Spirochaetota</taxon>
        <taxon>environmental samples</taxon>
    </lineage>
</organism>
<accession>A0A652ZVW3</accession>
<gene>
    <name evidence="1" type="ORF">TRIP_E230099</name>
</gene>
<dbReference type="EMBL" id="UPXP01000016">
    <property type="protein sequence ID" value="VBB39916.1"/>
    <property type="molecule type" value="Genomic_DNA"/>
</dbReference>
<proteinExistence type="predicted"/>